<evidence type="ECO:0000256" key="19">
    <source>
        <dbReference type="ARBA" id="ARBA00075145"/>
    </source>
</evidence>
<dbReference type="GO" id="GO:0004364">
    <property type="term" value="F:glutathione transferase activity"/>
    <property type="evidence" value="ECO:0007669"/>
    <property type="project" value="TreeGrafter"/>
</dbReference>
<evidence type="ECO:0000256" key="10">
    <source>
        <dbReference type="ARBA" id="ARBA00023139"/>
    </source>
</evidence>
<feature type="transmembrane region" description="Helical" evidence="21">
    <location>
        <begin position="24"/>
        <end position="40"/>
    </location>
</feature>
<evidence type="ECO:0000256" key="14">
    <source>
        <dbReference type="ARBA" id="ARBA00037916"/>
    </source>
</evidence>
<feature type="transmembrane region" description="Helical" evidence="21">
    <location>
        <begin position="130"/>
        <end position="151"/>
    </location>
</feature>
<dbReference type="GO" id="GO:0005741">
    <property type="term" value="C:mitochondrial outer membrane"/>
    <property type="evidence" value="ECO:0007669"/>
    <property type="project" value="UniProtKB-SubCell"/>
</dbReference>
<comment type="catalytic activity">
    <reaction evidence="17">
        <text>15-deoxy-Delta(12,14)-prostaglandin J2 + glutathione = 15-deoxy-Delta(12,14)-prostaglandin J2-S-(R)-glutathione</text>
        <dbReference type="Rhea" id="RHEA:75963"/>
        <dbReference type="ChEBI" id="CHEBI:57925"/>
        <dbReference type="ChEBI" id="CHEBI:85236"/>
        <dbReference type="ChEBI" id="CHEBI:194498"/>
    </reaction>
    <physiologicalReaction direction="left-to-right" evidence="17">
        <dbReference type="Rhea" id="RHEA:75964"/>
    </physiologicalReaction>
</comment>
<evidence type="ECO:0000256" key="1">
    <source>
        <dbReference type="ARBA" id="ARBA00004374"/>
    </source>
</evidence>
<dbReference type="InterPro" id="IPR050997">
    <property type="entry name" value="MAPEG"/>
</dbReference>
<dbReference type="GO" id="GO:0004602">
    <property type="term" value="F:glutathione peroxidase activity"/>
    <property type="evidence" value="ECO:0007669"/>
    <property type="project" value="TreeGrafter"/>
</dbReference>
<dbReference type="PANTHER" id="PTHR10250:SF26">
    <property type="entry name" value="GLUTATHIONE S-TRANSFERASE 3, MITOCHONDRIAL"/>
    <property type="match status" value="1"/>
</dbReference>
<dbReference type="AlphaFoldDB" id="A0AAV9IAH7"/>
<keyword evidence="7" id="KW-0443">Lipid metabolism</keyword>
<dbReference type="GO" id="GO:0005783">
    <property type="term" value="C:endoplasmic reticulum"/>
    <property type="evidence" value="ECO:0007669"/>
    <property type="project" value="TreeGrafter"/>
</dbReference>
<name>A0AAV9IAH7_9RHOD</name>
<organism evidence="22 23">
    <name type="scientific">Galdieria yellowstonensis</name>
    <dbReference type="NCBI Taxonomy" id="3028027"/>
    <lineage>
        <taxon>Eukaryota</taxon>
        <taxon>Rhodophyta</taxon>
        <taxon>Bangiophyceae</taxon>
        <taxon>Galdieriales</taxon>
        <taxon>Galdieriaceae</taxon>
        <taxon>Galdieria</taxon>
    </lineage>
</organism>
<evidence type="ECO:0000256" key="11">
    <source>
        <dbReference type="ARBA" id="ARBA00023239"/>
    </source>
</evidence>
<dbReference type="PANTHER" id="PTHR10250">
    <property type="entry name" value="MICROSOMAL GLUTATHIONE S-TRANSFERASE"/>
    <property type="match status" value="1"/>
</dbReference>
<dbReference type="GO" id="GO:0006629">
    <property type="term" value="P:lipid metabolic process"/>
    <property type="evidence" value="ECO:0007669"/>
    <property type="project" value="UniProtKB-KW"/>
</dbReference>
<dbReference type="GO" id="GO:0004464">
    <property type="term" value="F:leukotriene-C4 synthase activity"/>
    <property type="evidence" value="ECO:0007669"/>
    <property type="project" value="UniProtKB-EC"/>
</dbReference>
<dbReference type="Pfam" id="PF01124">
    <property type="entry name" value="MAPEG"/>
    <property type="match status" value="1"/>
</dbReference>
<evidence type="ECO:0000256" key="13">
    <source>
        <dbReference type="ARBA" id="ARBA00037884"/>
    </source>
</evidence>
<evidence type="ECO:0000256" key="7">
    <source>
        <dbReference type="ARBA" id="ARBA00023098"/>
    </source>
</evidence>
<evidence type="ECO:0000256" key="15">
    <source>
        <dbReference type="ARBA" id="ARBA00039056"/>
    </source>
</evidence>
<dbReference type="EMBL" id="JANCYU010000023">
    <property type="protein sequence ID" value="KAK4524393.1"/>
    <property type="molecule type" value="Genomic_DNA"/>
</dbReference>
<keyword evidence="4" id="KW-1000">Mitochondrion outer membrane</keyword>
<dbReference type="Gene3D" id="1.20.120.550">
    <property type="entry name" value="Membrane associated eicosanoid/glutathione metabolism-like domain"/>
    <property type="match status" value="1"/>
</dbReference>
<evidence type="ECO:0000256" key="17">
    <source>
        <dbReference type="ARBA" id="ARBA00051411"/>
    </source>
</evidence>
<evidence type="ECO:0000256" key="5">
    <source>
        <dbReference type="ARBA" id="ARBA00022989"/>
    </source>
</evidence>
<evidence type="ECO:0000256" key="21">
    <source>
        <dbReference type="SAM" id="Phobius"/>
    </source>
</evidence>
<keyword evidence="9 21" id="KW-0472">Membrane</keyword>
<gene>
    <name evidence="22" type="ORF">GAYE_SCF03G2293</name>
</gene>
<dbReference type="EC" id="4.4.1.20" evidence="15"/>
<evidence type="ECO:0000256" key="12">
    <source>
        <dbReference type="ARBA" id="ARBA00023288"/>
    </source>
</evidence>
<comment type="pathway">
    <text evidence="13">Lipid metabolism; leukotriene C4 biosynthesis.</text>
</comment>
<keyword evidence="5 21" id="KW-1133">Transmembrane helix</keyword>
<dbReference type="GO" id="GO:0005635">
    <property type="term" value="C:nuclear envelope"/>
    <property type="evidence" value="ECO:0007669"/>
    <property type="project" value="TreeGrafter"/>
</dbReference>
<dbReference type="InterPro" id="IPR023352">
    <property type="entry name" value="MAPEG-like_dom_sf"/>
</dbReference>
<keyword evidence="8" id="KW-0496">Mitochondrion</keyword>
<comment type="catalytic activity">
    <reaction evidence="16">
        <text>leukotriene C4 = leukotriene A4 + glutathione</text>
        <dbReference type="Rhea" id="RHEA:17617"/>
        <dbReference type="ChEBI" id="CHEBI:57463"/>
        <dbReference type="ChEBI" id="CHEBI:57925"/>
        <dbReference type="ChEBI" id="CHEBI:57973"/>
        <dbReference type="EC" id="4.4.1.20"/>
    </reaction>
    <physiologicalReaction direction="right-to-left" evidence="16">
        <dbReference type="Rhea" id="RHEA:17619"/>
    </physiologicalReaction>
</comment>
<accession>A0AAV9IAH7</accession>
<evidence type="ECO:0000256" key="3">
    <source>
        <dbReference type="ARBA" id="ARBA00022692"/>
    </source>
</evidence>
<evidence type="ECO:0000256" key="16">
    <source>
        <dbReference type="ARBA" id="ARBA00049298"/>
    </source>
</evidence>
<evidence type="ECO:0000313" key="23">
    <source>
        <dbReference type="Proteomes" id="UP001300502"/>
    </source>
</evidence>
<reference evidence="22 23" key="1">
    <citation type="submission" date="2022-07" db="EMBL/GenBank/DDBJ databases">
        <title>Genome-wide signatures of adaptation to extreme environments.</title>
        <authorList>
            <person name="Cho C.H."/>
            <person name="Yoon H.S."/>
        </authorList>
    </citation>
    <scope>NUCLEOTIDE SEQUENCE [LARGE SCALE GENOMIC DNA]</scope>
    <source>
        <strain evidence="22 23">108.79 E11</strain>
    </source>
</reference>
<evidence type="ECO:0000256" key="8">
    <source>
        <dbReference type="ARBA" id="ARBA00023128"/>
    </source>
</evidence>
<evidence type="ECO:0000256" key="9">
    <source>
        <dbReference type="ARBA" id="ARBA00023136"/>
    </source>
</evidence>
<keyword evidence="10" id="KW-0564">Palmitate</keyword>
<keyword evidence="6" id="KW-0560">Oxidoreductase</keyword>
<dbReference type="Proteomes" id="UP001300502">
    <property type="component" value="Unassembled WGS sequence"/>
</dbReference>
<dbReference type="InterPro" id="IPR001129">
    <property type="entry name" value="Membr-assoc_MAPEG"/>
</dbReference>
<dbReference type="FunFam" id="1.20.120.550:FF:000004">
    <property type="entry name" value="Microsomal glutathione S-transferase 3"/>
    <property type="match status" value="1"/>
</dbReference>
<feature type="transmembrane region" description="Helical" evidence="21">
    <location>
        <begin position="85"/>
        <end position="109"/>
    </location>
</feature>
<evidence type="ECO:0000256" key="2">
    <source>
        <dbReference type="ARBA" id="ARBA00022679"/>
    </source>
</evidence>
<proteinExistence type="predicted"/>
<comment type="pathway">
    <text evidence="14">Lipid metabolism; arachidonate metabolism.</text>
</comment>
<evidence type="ECO:0000256" key="6">
    <source>
        <dbReference type="ARBA" id="ARBA00023002"/>
    </source>
</evidence>
<dbReference type="GO" id="GO:0006691">
    <property type="term" value="P:leukotriene metabolic process"/>
    <property type="evidence" value="ECO:0007669"/>
    <property type="project" value="UniProtKB-ARBA"/>
</dbReference>
<keyword evidence="11" id="KW-0456">Lyase</keyword>
<evidence type="ECO:0000256" key="18">
    <source>
        <dbReference type="ARBA" id="ARBA00069748"/>
    </source>
</evidence>
<keyword evidence="23" id="KW-1185">Reference proteome</keyword>
<sequence length="154" mass="17404">MSMLGGARVVFSGKAGTLLVPREYGYVIFVVIFYTFILFWKEVKVGQARKRFNVKYPTMYENKEDSHFNCYQRAHQNTLEKTPTFLVLILLGGIYAPIFCSICGLIWCFGRIQYALGYYSGDPKKRMRGTFGYIGLLGLLGATVALALSLLEVI</sequence>
<keyword evidence="3 21" id="KW-0812">Transmembrane</keyword>
<evidence type="ECO:0000256" key="20">
    <source>
        <dbReference type="ARBA" id="ARBA00076908"/>
    </source>
</evidence>
<dbReference type="SUPFAM" id="SSF161084">
    <property type="entry name" value="MAPEG domain-like"/>
    <property type="match status" value="1"/>
</dbReference>
<protein>
    <recommendedName>
        <fullName evidence="18">Glutathione S-transferase 3, mitochondrial</fullName>
        <ecNumber evidence="15">4.4.1.20</ecNumber>
    </recommendedName>
    <alternativeName>
        <fullName evidence="19">Glutathione peroxidase MGST3</fullName>
    </alternativeName>
    <alternativeName>
        <fullName evidence="20">LTC4 synthase MGST3</fullName>
    </alternativeName>
</protein>
<keyword evidence="2" id="KW-0808">Transferase</keyword>
<evidence type="ECO:0000256" key="4">
    <source>
        <dbReference type="ARBA" id="ARBA00022787"/>
    </source>
</evidence>
<keyword evidence="12" id="KW-0449">Lipoprotein</keyword>
<comment type="caution">
    <text evidence="22">The sequence shown here is derived from an EMBL/GenBank/DDBJ whole genome shotgun (WGS) entry which is preliminary data.</text>
</comment>
<evidence type="ECO:0000313" key="22">
    <source>
        <dbReference type="EMBL" id="KAK4524393.1"/>
    </source>
</evidence>
<comment type="subcellular location">
    <subcellularLocation>
        <location evidence="1">Mitochondrion outer membrane</location>
        <topology evidence="1">Multi-pass membrane protein</topology>
    </subcellularLocation>
</comment>